<dbReference type="OrthoDB" id="9778494at2"/>
<keyword evidence="1" id="KW-0802">TPR repeat</keyword>
<reference evidence="4 5" key="1">
    <citation type="submission" date="2015-08" db="EMBL/GenBank/DDBJ databases">
        <authorList>
            <person name="Babu N.S."/>
            <person name="Beckwith C.J."/>
            <person name="Beseler K.G."/>
            <person name="Brison A."/>
            <person name="Carone J.V."/>
            <person name="Caskin T.P."/>
            <person name="Diamond M."/>
            <person name="Durham M.E."/>
            <person name="Foxe J.M."/>
            <person name="Go M."/>
            <person name="Henderson B.A."/>
            <person name="Jones I.B."/>
            <person name="McGettigan J.A."/>
            <person name="Micheletti S.J."/>
            <person name="Nasrallah M.E."/>
            <person name="Ortiz D."/>
            <person name="Piller C.R."/>
            <person name="Privatt S.R."/>
            <person name="Schneider S.L."/>
            <person name="Sharp S."/>
            <person name="Smith T.C."/>
            <person name="Stanton J.D."/>
            <person name="Ullery H.E."/>
            <person name="Wilson R.J."/>
            <person name="Serrano M.G."/>
            <person name="Buck G."/>
            <person name="Lee V."/>
            <person name="Wang Y."/>
            <person name="Carvalho R."/>
            <person name="Voegtly L."/>
            <person name="Shi R."/>
            <person name="Duckworth R."/>
            <person name="Johnson A."/>
            <person name="Loviza R."/>
            <person name="Walstead R."/>
            <person name="Shah Z."/>
            <person name="Kiflezghi M."/>
            <person name="Wade K."/>
            <person name="Ball S.L."/>
            <person name="Bradley K.W."/>
            <person name="Asai D.J."/>
            <person name="Bowman C.A."/>
            <person name="Russell D.A."/>
            <person name="Pope W.H."/>
            <person name="Jacobs-Sera D."/>
            <person name="Hendrix R.W."/>
            <person name="Hatfull G.F."/>
        </authorList>
    </citation>
    <scope>NUCLEOTIDE SEQUENCE [LARGE SCALE GENOMIC DNA]</scope>
    <source>
        <strain evidence="4 5">DSM 27648</strain>
    </source>
</reference>
<dbReference type="EMBL" id="CP012333">
    <property type="protein sequence ID" value="AKV03556.1"/>
    <property type="molecule type" value="Genomic_DNA"/>
</dbReference>
<feature type="coiled-coil region" evidence="2">
    <location>
        <begin position="417"/>
        <end position="477"/>
    </location>
</feature>
<dbReference type="InterPro" id="IPR011990">
    <property type="entry name" value="TPR-like_helical_dom_sf"/>
</dbReference>
<feature type="chain" id="PRO_5005467178" evidence="3">
    <location>
        <begin position="28"/>
        <end position="573"/>
    </location>
</feature>
<proteinExistence type="predicted"/>
<dbReference type="Proteomes" id="UP000064967">
    <property type="component" value="Chromosome"/>
</dbReference>
<dbReference type="AlphaFoldDB" id="A0A0K1QCP8"/>
<evidence type="ECO:0000256" key="1">
    <source>
        <dbReference type="PROSITE-ProRule" id="PRU00339"/>
    </source>
</evidence>
<keyword evidence="3" id="KW-0732">Signal</keyword>
<evidence type="ECO:0000313" key="5">
    <source>
        <dbReference type="Proteomes" id="UP000064967"/>
    </source>
</evidence>
<dbReference type="SUPFAM" id="SSF48452">
    <property type="entry name" value="TPR-like"/>
    <property type="match status" value="2"/>
</dbReference>
<keyword evidence="5" id="KW-1185">Reference proteome</keyword>
<accession>A0A0K1QCP8</accession>
<organism evidence="4 5">
    <name type="scientific">Labilithrix luteola</name>
    <dbReference type="NCBI Taxonomy" id="1391654"/>
    <lineage>
        <taxon>Bacteria</taxon>
        <taxon>Pseudomonadati</taxon>
        <taxon>Myxococcota</taxon>
        <taxon>Polyangia</taxon>
        <taxon>Polyangiales</taxon>
        <taxon>Labilitrichaceae</taxon>
        <taxon>Labilithrix</taxon>
    </lineage>
</organism>
<dbReference type="PANTHER" id="PTHR45588">
    <property type="entry name" value="TPR DOMAIN-CONTAINING PROTEIN"/>
    <property type="match status" value="1"/>
</dbReference>
<dbReference type="PROSITE" id="PS51257">
    <property type="entry name" value="PROKAR_LIPOPROTEIN"/>
    <property type="match status" value="1"/>
</dbReference>
<dbReference type="SMART" id="SM00028">
    <property type="entry name" value="TPR"/>
    <property type="match status" value="3"/>
</dbReference>
<dbReference type="STRING" id="1391654.AKJ09_10219"/>
<feature type="repeat" description="TPR" evidence="1">
    <location>
        <begin position="76"/>
        <end position="109"/>
    </location>
</feature>
<dbReference type="RefSeq" id="WP_146654308.1">
    <property type="nucleotide sequence ID" value="NZ_CP012333.1"/>
</dbReference>
<keyword evidence="2" id="KW-0175">Coiled coil</keyword>
<evidence type="ECO:0000313" key="4">
    <source>
        <dbReference type="EMBL" id="AKV03556.1"/>
    </source>
</evidence>
<sequence>MRRARAQLAMLSSIGLLASACSHPSRPAETTTHAATAPTADVRVQPASIASTAGQAQLFPNLGSYHREVTTKVPAAQLYFDQGLTLLYAFNYDEALRSFTRAAEVDPSCAMCFWGIAAANGPHINSPMVSAAHARDARTALARAQALGGTDVERALVAAQAKRFSAEPNAPRGPLDKAYADAMRDAYKRFPNDPEVGTLYAEAMMDLRPWDLWTNDGRPSPGTEEIVRVLEAVLAKTPNNPGANHFLIHAVEASTHPERALASADRLRTLVPGAGHLVHMPSHIYMRLGRYEDASEANRRAIVADREYAARSLNQLGTYATMYRAHNVQFLWASAMMEGRSAESLAAGRELQRQLSPSMVEAMPGMFDPSAQAPLLTLLRFGRSADVLREPPLDPELRLPVSNLLRHYARSLSFLRLDRLDEAVREQEEVTKAANELDPKYMVGNGTPAKTLATIAAKQLEGEIAAKQGNYDEAVSALKAAVAAEDTIHYNEPPVWAIPSRELLGAVLIEAERLDEAEATYRDDLKKHPENGYSLFGLATVLRAKRSPELWDVERRLRNAWSRADVELTNSRY</sequence>
<dbReference type="PANTHER" id="PTHR45588:SF1">
    <property type="entry name" value="WW DOMAIN-CONTAINING PROTEIN"/>
    <property type="match status" value="1"/>
</dbReference>
<evidence type="ECO:0000256" key="3">
    <source>
        <dbReference type="SAM" id="SignalP"/>
    </source>
</evidence>
<evidence type="ECO:0000256" key="2">
    <source>
        <dbReference type="SAM" id="Coils"/>
    </source>
</evidence>
<dbReference type="InterPro" id="IPR019734">
    <property type="entry name" value="TPR_rpt"/>
</dbReference>
<feature type="signal peptide" evidence="3">
    <location>
        <begin position="1"/>
        <end position="27"/>
    </location>
</feature>
<dbReference type="KEGG" id="llu:AKJ09_10219"/>
<protein>
    <submittedName>
        <fullName evidence="4">TPR repeat protein</fullName>
    </submittedName>
</protein>
<name>A0A0K1QCP8_9BACT</name>
<gene>
    <name evidence="4" type="ORF">AKJ09_10219</name>
</gene>
<dbReference type="PROSITE" id="PS50005">
    <property type="entry name" value="TPR"/>
    <property type="match status" value="1"/>
</dbReference>
<dbReference type="Gene3D" id="1.25.40.10">
    <property type="entry name" value="Tetratricopeptide repeat domain"/>
    <property type="match status" value="2"/>
</dbReference>